<dbReference type="EMBL" id="APCN01008942">
    <property type="status" value="NOT_ANNOTATED_CDS"/>
    <property type="molecule type" value="Genomic_DNA"/>
</dbReference>
<feature type="domain" description="Transposable element P transposase-like C-terminal" evidence="1">
    <location>
        <begin position="17"/>
        <end position="49"/>
    </location>
</feature>
<name>A0A182I0Z4_ANOAR</name>
<protein>
    <recommendedName>
        <fullName evidence="1">Transposable element P transposase-like C-terminal domain-containing protein</fullName>
    </recommendedName>
</protein>
<evidence type="ECO:0000313" key="3">
    <source>
        <dbReference type="Proteomes" id="UP000075840"/>
    </source>
</evidence>
<dbReference type="AlphaFoldDB" id="A0A182I0Z4"/>
<dbReference type="InterPro" id="IPR022242">
    <property type="entry name" value="TNP-like_C"/>
</dbReference>
<accession>A0A182I0Z4</accession>
<evidence type="ECO:0000313" key="2">
    <source>
        <dbReference type="EnsemblMetazoa" id="AARA007233-PA"/>
    </source>
</evidence>
<reference evidence="2" key="1">
    <citation type="submission" date="2022-08" db="UniProtKB">
        <authorList>
            <consortium name="EnsemblMetazoa"/>
        </authorList>
    </citation>
    <scope>IDENTIFICATION</scope>
    <source>
        <strain evidence="2">Dongola</strain>
    </source>
</reference>
<proteinExistence type="predicted"/>
<dbReference type="Proteomes" id="UP000075840">
    <property type="component" value="Unassembled WGS sequence"/>
</dbReference>
<dbReference type="Pfam" id="PF12596">
    <property type="entry name" value="Tnp_P_element_C"/>
    <property type="match status" value="1"/>
</dbReference>
<organism evidence="2 3">
    <name type="scientific">Anopheles arabiensis</name>
    <name type="common">Mosquito</name>
    <dbReference type="NCBI Taxonomy" id="7173"/>
    <lineage>
        <taxon>Eukaryota</taxon>
        <taxon>Metazoa</taxon>
        <taxon>Ecdysozoa</taxon>
        <taxon>Arthropoda</taxon>
        <taxon>Hexapoda</taxon>
        <taxon>Insecta</taxon>
        <taxon>Pterygota</taxon>
        <taxon>Neoptera</taxon>
        <taxon>Endopterygota</taxon>
        <taxon>Diptera</taxon>
        <taxon>Nematocera</taxon>
        <taxon>Culicoidea</taxon>
        <taxon>Culicidae</taxon>
        <taxon>Anophelinae</taxon>
        <taxon>Anopheles</taxon>
    </lineage>
</organism>
<dbReference type="VEuPathDB" id="VectorBase:AARA007233"/>
<evidence type="ECO:0000259" key="1">
    <source>
        <dbReference type="Pfam" id="PF12596"/>
    </source>
</evidence>
<sequence>MLFVDMKAKHDINFLSTHKEKDGLEYIIGYIGRKFMDKNPYLGRYSSDLKEDHCYSQLQSYVKHISAGGLYKPSASFLDQGLKNKEIFQRTHKDGKLIQTKRIVHL</sequence>
<keyword evidence="3" id="KW-1185">Reference proteome</keyword>
<dbReference type="EnsemblMetazoa" id="AARA007233-RA">
    <property type="protein sequence ID" value="AARA007233-PA"/>
    <property type="gene ID" value="AARA007233"/>
</dbReference>